<proteinExistence type="predicted"/>
<evidence type="ECO:0000313" key="1">
    <source>
        <dbReference type="EMBL" id="KAH9505836.1"/>
    </source>
</evidence>
<sequence length="75" mass="8648">MKRKRNRIETHHNHDQHHHNLILSTLFTCSSSSSPSKSTTTAINTIWTFNNLNIIIIESDTSWINLCNIIHIPAK</sequence>
<dbReference type="AlphaFoldDB" id="A0A922HQL6"/>
<dbReference type="EMBL" id="ASGP02000005">
    <property type="protein sequence ID" value="KAH9505836.1"/>
    <property type="molecule type" value="Genomic_DNA"/>
</dbReference>
<organism evidence="1 2">
    <name type="scientific">Dermatophagoides farinae</name>
    <name type="common">American house dust mite</name>
    <dbReference type="NCBI Taxonomy" id="6954"/>
    <lineage>
        <taxon>Eukaryota</taxon>
        <taxon>Metazoa</taxon>
        <taxon>Ecdysozoa</taxon>
        <taxon>Arthropoda</taxon>
        <taxon>Chelicerata</taxon>
        <taxon>Arachnida</taxon>
        <taxon>Acari</taxon>
        <taxon>Acariformes</taxon>
        <taxon>Sarcoptiformes</taxon>
        <taxon>Astigmata</taxon>
        <taxon>Psoroptidia</taxon>
        <taxon>Analgoidea</taxon>
        <taxon>Pyroglyphidae</taxon>
        <taxon>Dermatophagoidinae</taxon>
        <taxon>Dermatophagoides</taxon>
    </lineage>
</organism>
<comment type="caution">
    <text evidence="1">The sequence shown here is derived from an EMBL/GenBank/DDBJ whole genome shotgun (WGS) entry which is preliminary data.</text>
</comment>
<reference evidence="1" key="1">
    <citation type="submission" date="2013-05" db="EMBL/GenBank/DDBJ databases">
        <authorList>
            <person name="Yim A.K.Y."/>
            <person name="Chan T.F."/>
            <person name="Ji K.M."/>
            <person name="Liu X.Y."/>
            <person name="Zhou J.W."/>
            <person name="Li R.Q."/>
            <person name="Yang K.Y."/>
            <person name="Li J."/>
            <person name="Li M."/>
            <person name="Law P.T.W."/>
            <person name="Wu Y.L."/>
            <person name="Cai Z.L."/>
            <person name="Qin H."/>
            <person name="Bao Y."/>
            <person name="Leung R.K.K."/>
            <person name="Ng P.K.S."/>
            <person name="Zou J."/>
            <person name="Zhong X.J."/>
            <person name="Ran P.X."/>
            <person name="Zhong N.S."/>
            <person name="Liu Z.G."/>
            <person name="Tsui S.K.W."/>
        </authorList>
    </citation>
    <scope>NUCLEOTIDE SEQUENCE</scope>
    <source>
        <strain evidence="1">Derf</strain>
        <tissue evidence="1">Whole organism</tissue>
    </source>
</reference>
<protein>
    <submittedName>
        <fullName evidence="1">Uncharacterized protein</fullName>
    </submittedName>
</protein>
<gene>
    <name evidence="1" type="ORF">DERF_010608</name>
</gene>
<reference evidence="1" key="2">
    <citation type="journal article" date="2022" name="Res Sq">
        <title>Comparative Genomics Reveals Insights into the Divergent Evolution of Astigmatic Mites and Household Pest Adaptations.</title>
        <authorList>
            <person name="Xiong Q."/>
            <person name="Wan A.T.-Y."/>
            <person name="Liu X.-Y."/>
            <person name="Fung C.S.-H."/>
            <person name="Xiao X."/>
            <person name="Malainual N."/>
            <person name="Hou J."/>
            <person name="Wang L."/>
            <person name="Wang M."/>
            <person name="Yang K."/>
            <person name="Cui Y."/>
            <person name="Leung E."/>
            <person name="Nong W."/>
            <person name="Shin S.-K."/>
            <person name="Au S."/>
            <person name="Jeong K.Y."/>
            <person name="Chew F.T."/>
            <person name="Hui J."/>
            <person name="Leung T.F."/>
            <person name="Tungtrongchitr A."/>
            <person name="Zhong N."/>
            <person name="Liu Z."/>
            <person name="Tsui S."/>
        </authorList>
    </citation>
    <scope>NUCLEOTIDE SEQUENCE</scope>
    <source>
        <strain evidence="1">Derf</strain>
        <tissue evidence="1">Whole organism</tissue>
    </source>
</reference>
<evidence type="ECO:0000313" key="2">
    <source>
        <dbReference type="Proteomes" id="UP000790347"/>
    </source>
</evidence>
<name>A0A922HQL6_DERFA</name>
<dbReference type="Proteomes" id="UP000790347">
    <property type="component" value="Unassembled WGS sequence"/>
</dbReference>
<keyword evidence="2" id="KW-1185">Reference proteome</keyword>
<accession>A0A922HQL6</accession>